<evidence type="ECO:0000313" key="2">
    <source>
        <dbReference type="Proteomes" id="UP000018143"/>
    </source>
</evidence>
<proteinExistence type="predicted"/>
<keyword evidence="2" id="KW-1185">Reference proteome</keyword>
<name>T1CMB8_9HELI</name>
<dbReference type="EMBL" id="BASD01000001">
    <property type="protein sequence ID" value="GAD17879.1"/>
    <property type="molecule type" value="Genomic_DNA"/>
</dbReference>
<protein>
    <submittedName>
        <fullName evidence="1">VgrG protein</fullName>
    </submittedName>
</protein>
<comment type="caution">
    <text evidence="1">The sequence shown here is derived from an EMBL/GenBank/DDBJ whole genome shotgun (WGS) entry which is preliminary data.</text>
</comment>
<evidence type="ECO:0000313" key="1">
    <source>
        <dbReference type="EMBL" id="GAD17879.1"/>
    </source>
</evidence>
<sequence>MSYLQLSIDSLSFTITKAHIKESLESLWRIECEGYIESLEEHPFTLDFFNSSRKDQGNTFNSFPHKESTLNFHPNALINKQATFKISNPYPQSHSTSHTLDFINNALPSTLIKYFLIPTSSPFLLPSLYEASYLSCPLS</sequence>
<organism evidence="1 2">
    <name type="scientific">Helicobacter fennelliae MRY12-0050</name>
    <dbReference type="NCBI Taxonomy" id="1325130"/>
    <lineage>
        <taxon>Bacteria</taxon>
        <taxon>Pseudomonadati</taxon>
        <taxon>Campylobacterota</taxon>
        <taxon>Epsilonproteobacteria</taxon>
        <taxon>Campylobacterales</taxon>
        <taxon>Helicobacteraceae</taxon>
        <taxon>Helicobacter</taxon>
    </lineage>
</organism>
<dbReference type="STRING" id="1325130.HFN_0694"/>
<reference evidence="1 2" key="1">
    <citation type="journal article" date="2013" name="Genome Announc.">
        <title>Draft Genome Sequence of Helicobacter fennelliae Strain MRY12-0050, Isolated from a Bacteremia Patient.</title>
        <authorList>
            <person name="Rimbara E."/>
            <person name="Matsui M."/>
            <person name="Mori S."/>
            <person name="Suzuki S."/>
            <person name="Suzuki M."/>
            <person name="Kim H."/>
            <person name="Sekizuka T."/>
            <person name="Kuroda M."/>
            <person name="Shibayama K."/>
        </authorList>
    </citation>
    <scope>NUCLEOTIDE SEQUENCE [LARGE SCALE GENOMIC DNA]</scope>
    <source>
        <strain evidence="1 2">MRY12-0050</strain>
    </source>
</reference>
<accession>T1CMB8</accession>
<dbReference type="RefSeq" id="WP_023946015.1">
    <property type="nucleotide sequence ID" value="NZ_BASD01000001.1"/>
</dbReference>
<gene>
    <name evidence="1" type="ORF">HFN_0694</name>
</gene>
<dbReference type="Proteomes" id="UP000018143">
    <property type="component" value="Unassembled WGS sequence"/>
</dbReference>
<dbReference type="AlphaFoldDB" id="T1CMB8"/>